<evidence type="ECO:0008006" key="5">
    <source>
        <dbReference type="Google" id="ProtNLM"/>
    </source>
</evidence>
<sequence>MPTYNVTVQDVSPSIAYSAGWIDSNHGDALWANYSGGTFHATQIPAASAEITFFGTACWVFGAKRSNHGTYTVTLNNTDQFIGSGFSENPVFQTLLYNNTALPLGTHVLTIANGNDPNAFVDIDWITFTSGDGNSSNAGANTTLDDATSNFTYLPSIDAWPSQATNSLAPQYLDSTLHITNEHDAQALVSFEGDAIYLYGATSGNHGTFSVQIDDGPVYNLNGSAPAFRPRTLLWYQGGLKPGAHNLTMTNTGTSLLANNYMDVDYVVTESFASPPATSSQGSKAKTPIIAGVVSGVGILLIWIIAGLIFWSKRKKRRSRFAMEEGRAFHSNVPPPDPVIIPPDPAVVDGSCPPGPLRSNSTPTPNFAIGRDGKRRPDMGRAVTTPGTFNEVASSHNPTLSDDEAPGPLPSTPPTLPAAKKVRKPLQLHSPLGSTDQPSPTTPLLNQGSNTGQLITSPILNSPSNSQLGAPIREQDWGPVEMATLPPDYQQATERRNPAVNH</sequence>
<protein>
    <recommendedName>
        <fullName evidence="5">Transmembrane protein</fullName>
    </recommendedName>
</protein>
<dbReference type="EMBL" id="KV428021">
    <property type="protein sequence ID" value="KZT41446.1"/>
    <property type="molecule type" value="Genomic_DNA"/>
</dbReference>
<gene>
    <name evidence="3" type="ORF">SISSUDRAFT_1117616</name>
</gene>
<dbReference type="Gene3D" id="2.60.120.260">
    <property type="entry name" value="Galactose-binding domain-like"/>
    <property type="match status" value="2"/>
</dbReference>
<evidence type="ECO:0000256" key="1">
    <source>
        <dbReference type="SAM" id="MobiDB-lite"/>
    </source>
</evidence>
<feature type="compositionally biased region" description="Basic and acidic residues" evidence="1">
    <location>
        <begin position="493"/>
        <end position="502"/>
    </location>
</feature>
<keyword evidence="2" id="KW-1133">Transmembrane helix</keyword>
<keyword evidence="4" id="KW-1185">Reference proteome</keyword>
<dbReference type="Proteomes" id="UP000076798">
    <property type="component" value="Unassembled WGS sequence"/>
</dbReference>
<dbReference type="CDD" id="cd12087">
    <property type="entry name" value="TM_EGFR-like"/>
    <property type="match status" value="1"/>
</dbReference>
<feature type="compositionally biased region" description="Polar residues" evidence="1">
    <location>
        <begin position="385"/>
        <end position="400"/>
    </location>
</feature>
<evidence type="ECO:0000313" key="3">
    <source>
        <dbReference type="EMBL" id="KZT41446.1"/>
    </source>
</evidence>
<feature type="transmembrane region" description="Helical" evidence="2">
    <location>
        <begin position="289"/>
        <end position="311"/>
    </location>
</feature>
<keyword evidence="2" id="KW-0812">Transmembrane</keyword>
<accession>A0A166G9E4</accession>
<name>A0A166G9E4_9AGAM</name>
<dbReference type="AlphaFoldDB" id="A0A166G9E4"/>
<dbReference type="OrthoDB" id="2576082at2759"/>
<proteinExistence type="predicted"/>
<feature type="region of interest" description="Disordered" evidence="1">
    <location>
        <begin position="355"/>
        <end position="502"/>
    </location>
</feature>
<evidence type="ECO:0000313" key="4">
    <source>
        <dbReference type="Proteomes" id="UP000076798"/>
    </source>
</evidence>
<evidence type="ECO:0000256" key="2">
    <source>
        <dbReference type="SAM" id="Phobius"/>
    </source>
</evidence>
<reference evidence="3 4" key="1">
    <citation type="journal article" date="2016" name="Mol. Biol. Evol.">
        <title>Comparative Genomics of Early-Diverging Mushroom-Forming Fungi Provides Insights into the Origins of Lignocellulose Decay Capabilities.</title>
        <authorList>
            <person name="Nagy L.G."/>
            <person name="Riley R."/>
            <person name="Tritt A."/>
            <person name="Adam C."/>
            <person name="Daum C."/>
            <person name="Floudas D."/>
            <person name="Sun H."/>
            <person name="Yadav J.S."/>
            <person name="Pangilinan J."/>
            <person name="Larsson K.H."/>
            <person name="Matsuura K."/>
            <person name="Barry K."/>
            <person name="Labutti K."/>
            <person name="Kuo R."/>
            <person name="Ohm R.A."/>
            <person name="Bhattacharya S.S."/>
            <person name="Shirouzu T."/>
            <person name="Yoshinaga Y."/>
            <person name="Martin F.M."/>
            <person name="Grigoriev I.V."/>
            <person name="Hibbett D.S."/>
        </authorList>
    </citation>
    <scope>NUCLEOTIDE SEQUENCE [LARGE SCALE GENOMIC DNA]</scope>
    <source>
        <strain evidence="3 4">HHB10207 ss-3</strain>
    </source>
</reference>
<feature type="compositionally biased region" description="Pro residues" evidence="1">
    <location>
        <begin position="407"/>
        <end position="416"/>
    </location>
</feature>
<organism evidence="3 4">
    <name type="scientific">Sistotremastrum suecicum HHB10207 ss-3</name>
    <dbReference type="NCBI Taxonomy" id="1314776"/>
    <lineage>
        <taxon>Eukaryota</taxon>
        <taxon>Fungi</taxon>
        <taxon>Dikarya</taxon>
        <taxon>Basidiomycota</taxon>
        <taxon>Agaricomycotina</taxon>
        <taxon>Agaricomycetes</taxon>
        <taxon>Sistotremastrales</taxon>
        <taxon>Sistotremastraceae</taxon>
        <taxon>Sistotremastrum</taxon>
    </lineage>
</organism>
<feature type="compositionally biased region" description="Polar residues" evidence="1">
    <location>
        <begin position="432"/>
        <end position="468"/>
    </location>
</feature>
<keyword evidence="2" id="KW-0472">Membrane</keyword>